<dbReference type="InterPro" id="IPR024659">
    <property type="entry name" value="Phage_coat_Gp5"/>
</dbReference>
<dbReference type="Gene3D" id="2.40.30.240">
    <property type="match status" value="1"/>
</dbReference>
<organism evidence="1 2">
    <name type="scientific">Rhizorhabdus wittichii (strain DSM 6014 / CCUG 31198 / JCM 15750 / NBRC 105917 / EY 4224 / RW1)</name>
    <name type="common">Sphingomonas wittichii</name>
    <dbReference type="NCBI Taxonomy" id="392499"/>
    <lineage>
        <taxon>Bacteria</taxon>
        <taxon>Pseudomonadati</taxon>
        <taxon>Pseudomonadota</taxon>
        <taxon>Alphaproteobacteria</taxon>
        <taxon>Sphingomonadales</taxon>
        <taxon>Sphingomonadaceae</taxon>
        <taxon>Rhizorhabdus</taxon>
    </lineage>
</organism>
<dbReference type="Proteomes" id="UP000001989">
    <property type="component" value="Chromosome"/>
</dbReference>
<dbReference type="Pfam" id="PF11651">
    <property type="entry name" value="P22_CoatProtein"/>
    <property type="match status" value="1"/>
</dbReference>
<sequence>MANSLLTIDVIAKEALSVLENELVAAKAVHRGLESEFGNAKNGYSSGATVTIKRPTDFTVRSGANASVQDVIEGSTTITVDQQKGVDFAFTSAELTLSIKDLSERVIKPAMVQLANKIDSDVLSLAAKVPNWVGTPGQIVNSFQDFAPAPQRLDEQGVMSDGRTAILSPADQWGMLGSQTNLYIQGAASDAYRKGDLGTIGGIDTRMSQNVQSITTGSRAGSILIDLSITGSTIDYATVKDTMIQTIHMDSFTNATDTVKAGEVFTIAGVYAVNPVTKARLPWLKQFTVVADATCASNETDVVIYPAMIWTGAFQNVSVVGVTDLNNQAVTFLGSAATTYAQNLVFHKNAFALAIVPMVSPPGAKDVARQSYSGTSVRLIPFYNGSNDVSTMRLDVLYGFKALDPRLATRISGTA</sequence>
<dbReference type="EMBL" id="CP000699">
    <property type="protein sequence ID" value="ABQ70790.1"/>
    <property type="molecule type" value="Genomic_DNA"/>
</dbReference>
<dbReference type="KEGG" id="swi:Swit_4452"/>
<dbReference type="AlphaFoldDB" id="A0A9J9LG68"/>
<evidence type="ECO:0008006" key="3">
    <source>
        <dbReference type="Google" id="ProtNLM"/>
    </source>
</evidence>
<gene>
    <name evidence="1" type="ordered locus">Swit_4452</name>
</gene>
<protein>
    <recommendedName>
        <fullName evidence="3">P22 coat-protein 5 family protein</fullName>
    </recommendedName>
</protein>
<dbReference type="OrthoDB" id="1867599at2"/>
<proteinExistence type="predicted"/>
<evidence type="ECO:0000313" key="2">
    <source>
        <dbReference type="Proteomes" id="UP000001989"/>
    </source>
</evidence>
<accession>A0A9J9LG68</accession>
<name>A0A9J9LG68_RHIWR</name>
<reference evidence="1 2" key="1">
    <citation type="journal article" date="2010" name="J. Bacteriol.">
        <title>Genome sequence of the dioxin-mineralizing bacterium Sphingomonas wittichii RW1.</title>
        <authorList>
            <person name="Miller T.R."/>
            <person name="Delcher A.L."/>
            <person name="Salzberg S.L."/>
            <person name="Saunders E."/>
            <person name="Detter J.C."/>
            <person name="Halden R.U."/>
        </authorList>
    </citation>
    <scope>NUCLEOTIDE SEQUENCE [LARGE SCALE GENOMIC DNA]</scope>
    <source>
        <strain evidence="2">DSM 6014 / CCUG 31198 / JCM 15750 / NBRC 105917 / EY 4224 / RW1</strain>
    </source>
</reference>
<evidence type="ECO:0000313" key="1">
    <source>
        <dbReference type="EMBL" id="ABQ70790.1"/>
    </source>
</evidence>
<keyword evidence="2" id="KW-1185">Reference proteome</keyword>